<comment type="caution">
    <text evidence="1">The sequence shown here is derived from an EMBL/GenBank/DDBJ whole genome shotgun (WGS) entry which is preliminary data.</text>
</comment>
<name>A0A834KNE6_VESVU</name>
<protein>
    <submittedName>
        <fullName evidence="1">Uncharacterized protein</fullName>
    </submittedName>
</protein>
<evidence type="ECO:0000313" key="2">
    <source>
        <dbReference type="Proteomes" id="UP000614350"/>
    </source>
</evidence>
<keyword evidence="2" id="KW-1185">Reference proteome</keyword>
<dbReference type="Proteomes" id="UP000614350">
    <property type="component" value="Unassembled WGS sequence"/>
</dbReference>
<organism evidence="1 2">
    <name type="scientific">Vespula vulgaris</name>
    <name type="common">Yellow jacket</name>
    <name type="synonym">Wasp</name>
    <dbReference type="NCBI Taxonomy" id="7454"/>
    <lineage>
        <taxon>Eukaryota</taxon>
        <taxon>Metazoa</taxon>
        <taxon>Ecdysozoa</taxon>
        <taxon>Arthropoda</taxon>
        <taxon>Hexapoda</taxon>
        <taxon>Insecta</taxon>
        <taxon>Pterygota</taxon>
        <taxon>Neoptera</taxon>
        <taxon>Endopterygota</taxon>
        <taxon>Hymenoptera</taxon>
        <taxon>Apocrita</taxon>
        <taxon>Aculeata</taxon>
        <taxon>Vespoidea</taxon>
        <taxon>Vespidae</taxon>
        <taxon>Vespinae</taxon>
        <taxon>Vespula</taxon>
    </lineage>
</organism>
<accession>A0A834KNE6</accession>
<dbReference type="EMBL" id="JACSEA010000001">
    <property type="protein sequence ID" value="KAF7411144.1"/>
    <property type="molecule type" value="Genomic_DNA"/>
</dbReference>
<reference evidence="1" key="1">
    <citation type="journal article" date="2020" name="G3 (Bethesda)">
        <title>High-Quality Assemblies for Three Invasive Social Wasps from the &lt;i&gt;Vespula&lt;/i&gt; Genus.</title>
        <authorList>
            <person name="Harrop T.W.R."/>
            <person name="Guhlin J."/>
            <person name="McLaughlin G.M."/>
            <person name="Permina E."/>
            <person name="Stockwell P."/>
            <person name="Gilligan J."/>
            <person name="Le Lec M.F."/>
            <person name="Gruber M.A.M."/>
            <person name="Quinn O."/>
            <person name="Lovegrove M."/>
            <person name="Duncan E.J."/>
            <person name="Remnant E.J."/>
            <person name="Van Eeckhoven J."/>
            <person name="Graham B."/>
            <person name="Knapp R.A."/>
            <person name="Langford K.W."/>
            <person name="Kronenberg Z."/>
            <person name="Press M.O."/>
            <person name="Eacker S.M."/>
            <person name="Wilson-Rankin E.E."/>
            <person name="Purcell J."/>
            <person name="Lester P.J."/>
            <person name="Dearden P.K."/>
        </authorList>
    </citation>
    <scope>NUCLEOTIDE SEQUENCE</scope>
    <source>
        <strain evidence="1">Marl-1</strain>
    </source>
</reference>
<gene>
    <name evidence="1" type="ORF">HZH66_000040</name>
</gene>
<dbReference type="AlphaFoldDB" id="A0A834KNE6"/>
<evidence type="ECO:0000313" key="1">
    <source>
        <dbReference type="EMBL" id="KAF7411144.1"/>
    </source>
</evidence>
<sequence>MRSSGIRRRRIVYCSGAPYPSAPTCTAICLSAYLPTLEESSARVSTEVGYVQTQYEIATSWTLVAALEKISLSWFVQGTLKSEEP</sequence>
<proteinExistence type="predicted"/>